<evidence type="ECO:0000313" key="14">
    <source>
        <dbReference type="RefSeq" id="XP_013389462.1"/>
    </source>
</evidence>
<comment type="similarity">
    <text evidence="1">Belongs to the IAP family.</text>
</comment>
<dbReference type="PANTHER" id="PTHR10044:SF139">
    <property type="entry name" value="DEATH-ASSOCIATED INHIBITOR OF APOPTOSIS 2"/>
    <property type="match status" value="1"/>
</dbReference>
<dbReference type="SUPFAM" id="SSF57924">
    <property type="entry name" value="Inhibitor of apoptosis (IAP) repeat"/>
    <property type="match status" value="2"/>
</dbReference>
<dbReference type="RefSeq" id="XP_013389467.1">
    <property type="nucleotide sequence ID" value="XM_013534013.2"/>
</dbReference>
<accession>A0A1S3HWM6</accession>
<dbReference type="GO" id="GO:0006915">
    <property type="term" value="P:apoptotic process"/>
    <property type="evidence" value="ECO:0007669"/>
    <property type="project" value="UniProtKB-KW"/>
</dbReference>
<protein>
    <submittedName>
        <fullName evidence="10 11">Baculoviral IAP repeat-containing protein 2-like</fullName>
    </submittedName>
</protein>
<dbReference type="FunFam" id="1.10.1170.10:FF:000002">
    <property type="entry name" value="Baculoviral IAP repeat containing 7"/>
    <property type="match status" value="1"/>
</dbReference>
<dbReference type="PROSITE" id="PS01282">
    <property type="entry name" value="BIR_REPEAT_1"/>
    <property type="match status" value="1"/>
</dbReference>
<feature type="compositionally biased region" description="Low complexity" evidence="7">
    <location>
        <begin position="124"/>
        <end position="135"/>
    </location>
</feature>
<keyword evidence="5" id="KW-0862">Zinc</keyword>
<evidence type="ECO:0000313" key="19">
    <source>
        <dbReference type="RefSeq" id="XP_013389467.1"/>
    </source>
</evidence>
<keyword evidence="4 6" id="KW-0863">Zinc-finger</keyword>
<evidence type="ECO:0000313" key="10">
    <source>
        <dbReference type="RefSeq" id="XP_013389457.1"/>
    </source>
</evidence>
<feature type="region of interest" description="Disordered" evidence="7">
    <location>
        <begin position="335"/>
        <end position="387"/>
    </location>
</feature>
<dbReference type="GeneID" id="106158122"/>
<dbReference type="Gene3D" id="3.30.40.10">
    <property type="entry name" value="Zinc/RING finger domain, C3HC4 (zinc finger)"/>
    <property type="match status" value="1"/>
</dbReference>
<evidence type="ECO:0000256" key="5">
    <source>
        <dbReference type="ARBA" id="ARBA00022833"/>
    </source>
</evidence>
<evidence type="ECO:0000313" key="17">
    <source>
        <dbReference type="RefSeq" id="XP_013389465.1"/>
    </source>
</evidence>
<dbReference type="RefSeq" id="XP_013389457.1">
    <property type="nucleotide sequence ID" value="XM_013534003.1"/>
</dbReference>
<dbReference type="OrthoDB" id="774873at2759"/>
<dbReference type="GO" id="GO:0005634">
    <property type="term" value="C:nucleus"/>
    <property type="evidence" value="ECO:0007669"/>
    <property type="project" value="TreeGrafter"/>
</dbReference>
<keyword evidence="2" id="KW-0053">Apoptosis</keyword>
<dbReference type="FunFam" id="3.30.40.10:FF:000184">
    <property type="entry name" value="Baculoviral IAP repeat containing 2"/>
    <property type="match status" value="1"/>
</dbReference>
<dbReference type="PROSITE" id="PS50143">
    <property type="entry name" value="BIR_REPEAT_2"/>
    <property type="match status" value="2"/>
</dbReference>
<dbReference type="Gene3D" id="1.10.1170.10">
    <property type="entry name" value="Inhibitor Of Apoptosis Protein (2mihbC-IAP-1), Chain A"/>
    <property type="match status" value="2"/>
</dbReference>
<name>A0A1S3HWM6_LINAN</name>
<feature type="region of interest" description="Disordered" evidence="7">
    <location>
        <begin position="255"/>
        <end position="281"/>
    </location>
</feature>
<dbReference type="RefSeq" id="XP_013389460.1">
    <property type="nucleotide sequence ID" value="XM_013534006.1"/>
</dbReference>
<dbReference type="SMART" id="SM00184">
    <property type="entry name" value="RING"/>
    <property type="match status" value="1"/>
</dbReference>
<dbReference type="RefSeq" id="XP_013389461.1">
    <property type="nucleotide sequence ID" value="XM_013534007.1"/>
</dbReference>
<dbReference type="InterPro" id="IPR001841">
    <property type="entry name" value="Znf_RING"/>
</dbReference>
<dbReference type="CDD" id="cd16713">
    <property type="entry name" value="RING-HC_BIRC2_3_7"/>
    <property type="match status" value="1"/>
</dbReference>
<dbReference type="PROSITE" id="PS50089">
    <property type="entry name" value="ZF_RING_2"/>
    <property type="match status" value="1"/>
</dbReference>
<dbReference type="GO" id="GO:0043066">
    <property type="term" value="P:negative regulation of apoptotic process"/>
    <property type="evidence" value="ECO:0007669"/>
    <property type="project" value="TreeGrafter"/>
</dbReference>
<dbReference type="Pfam" id="PF13920">
    <property type="entry name" value="zf-C3HC4_3"/>
    <property type="match status" value="1"/>
</dbReference>
<evidence type="ECO:0000256" key="2">
    <source>
        <dbReference type="ARBA" id="ARBA00022703"/>
    </source>
</evidence>
<dbReference type="Gene3D" id="1.10.8.10">
    <property type="entry name" value="DNA helicase RuvA subunit, C-terminal domain"/>
    <property type="match status" value="1"/>
</dbReference>
<evidence type="ECO:0000313" key="11">
    <source>
        <dbReference type="RefSeq" id="XP_013389458.1"/>
    </source>
</evidence>
<dbReference type="Pfam" id="PF00653">
    <property type="entry name" value="BIR"/>
    <property type="match status" value="2"/>
</dbReference>
<dbReference type="CDD" id="cd00022">
    <property type="entry name" value="BIR"/>
    <property type="match status" value="2"/>
</dbReference>
<keyword evidence="9" id="KW-1185">Reference proteome</keyword>
<dbReference type="GO" id="GO:0031398">
    <property type="term" value="P:positive regulation of protein ubiquitination"/>
    <property type="evidence" value="ECO:0007669"/>
    <property type="project" value="TreeGrafter"/>
</dbReference>
<dbReference type="KEGG" id="lak:106158122"/>
<evidence type="ECO:0000313" key="16">
    <source>
        <dbReference type="RefSeq" id="XP_013389464.1"/>
    </source>
</evidence>
<dbReference type="RefSeq" id="XP_013389463.1">
    <property type="nucleotide sequence ID" value="XM_013534009.1"/>
</dbReference>
<dbReference type="RefSeq" id="XP_013389458.1">
    <property type="nucleotide sequence ID" value="XM_013534004.1"/>
</dbReference>
<feature type="domain" description="RING-type" evidence="8">
    <location>
        <begin position="405"/>
        <end position="440"/>
    </location>
</feature>
<dbReference type="GO" id="GO:0051726">
    <property type="term" value="P:regulation of cell cycle"/>
    <property type="evidence" value="ECO:0007669"/>
    <property type="project" value="TreeGrafter"/>
</dbReference>
<gene>
    <name evidence="10 11 12 13 14 15 16 17 18 19" type="primary">LOC106158122</name>
</gene>
<proteinExistence type="inferred from homology"/>
<evidence type="ECO:0000313" key="12">
    <source>
        <dbReference type="RefSeq" id="XP_013389460.1"/>
    </source>
</evidence>
<dbReference type="FunFam" id="1.10.1170.10:FF:000003">
    <property type="entry name" value="E3 ubiquitin-protein ligase XIAP"/>
    <property type="match status" value="1"/>
</dbReference>
<evidence type="ECO:0000313" key="9">
    <source>
        <dbReference type="Proteomes" id="UP000085678"/>
    </source>
</evidence>
<dbReference type="GO" id="GO:0061630">
    <property type="term" value="F:ubiquitin protein ligase activity"/>
    <property type="evidence" value="ECO:0007669"/>
    <property type="project" value="TreeGrafter"/>
</dbReference>
<dbReference type="STRING" id="7574.A0A1S3HWM6"/>
<organism evidence="9 16">
    <name type="scientific">Lingula anatina</name>
    <name type="common">Brachiopod</name>
    <name type="synonym">Lingula unguis</name>
    <dbReference type="NCBI Taxonomy" id="7574"/>
    <lineage>
        <taxon>Eukaryota</taxon>
        <taxon>Metazoa</taxon>
        <taxon>Spiralia</taxon>
        <taxon>Lophotrochozoa</taxon>
        <taxon>Brachiopoda</taxon>
        <taxon>Linguliformea</taxon>
        <taxon>Lingulata</taxon>
        <taxon>Lingulida</taxon>
        <taxon>Linguloidea</taxon>
        <taxon>Lingulidae</taxon>
        <taxon>Lingula</taxon>
    </lineage>
</organism>
<keyword evidence="3" id="KW-0479">Metal-binding</keyword>
<dbReference type="GO" id="GO:0008270">
    <property type="term" value="F:zinc ion binding"/>
    <property type="evidence" value="ECO:0007669"/>
    <property type="project" value="UniProtKB-KW"/>
</dbReference>
<evidence type="ECO:0000259" key="8">
    <source>
        <dbReference type="PROSITE" id="PS50089"/>
    </source>
</evidence>
<dbReference type="InterPro" id="IPR013083">
    <property type="entry name" value="Znf_RING/FYVE/PHD"/>
</dbReference>
<sequence length="452" mass="50219">MSSQQNRGGPIPATGIQWGSMGEPSARLGTFVNWPSDNPLRAADLAEAGFIHMGQGDMVKCVYCGLMIRNFEPGDTAMGEHSRHSPECPFVIEKLRSERQTENFRQIFSTQSESSGYGAGSTGSTGPSVATRTSAATSGFATGTTLQSRWPSLILENSPIVTEKPRHPEFSTIQRRLATYNNWPSDKTQRPDMLSHAGFFYAGFNDNVKCFFCNGGLKNWEPGDEPWTEHARWFSKCGYVKQCKGLDFINSIKRKQNESAAGTPPPSAPASRAPSSRDRTSEALMKPYARAVMELGYTNEMVKLAIENRFRDSGSEFPDAPSLLDAIYELEEKEREERKRQEMRELELNENSAASSLILPQDEPNTEPQDEQQPGAAAAAPSRELPEEYQTLREENRKLKEERICKICLDDEVSVLLLPCAHLVACAHCAPALRRCPICRGVIEGTVRTYIP</sequence>
<evidence type="ECO:0000256" key="1">
    <source>
        <dbReference type="ARBA" id="ARBA00006672"/>
    </source>
</evidence>
<evidence type="ECO:0000313" key="13">
    <source>
        <dbReference type="RefSeq" id="XP_013389461.1"/>
    </source>
</evidence>
<dbReference type="SMART" id="SM00238">
    <property type="entry name" value="BIR"/>
    <property type="match status" value="2"/>
</dbReference>
<dbReference type="InterPro" id="IPR001370">
    <property type="entry name" value="BIR_rpt"/>
</dbReference>
<feature type="compositionally biased region" description="Basic and acidic residues" evidence="7">
    <location>
        <begin position="335"/>
        <end position="347"/>
    </location>
</feature>
<dbReference type="InterPro" id="IPR050784">
    <property type="entry name" value="IAP"/>
</dbReference>
<evidence type="ECO:0000256" key="7">
    <source>
        <dbReference type="SAM" id="MobiDB-lite"/>
    </source>
</evidence>
<feature type="region of interest" description="Disordered" evidence="7">
    <location>
        <begin position="1"/>
        <end position="20"/>
    </location>
</feature>
<dbReference type="AlphaFoldDB" id="A0A1S3HWM6"/>
<dbReference type="PANTHER" id="PTHR10044">
    <property type="entry name" value="INHIBITOR OF APOPTOSIS"/>
    <property type="match status" value="1"/>
</dbReference>
<dbReference type="GO" id="GO:0005737">
    <property type="term" value="C:cytoplasm"/>
    <property type="evidence" value="ECO:0007669"/>
    <property type="project" value="TreeGrafter"/>
</dbReference>
<dbReference type="RefSeq" id="XP_013389465.1">
    <property type="nucleotide sequence ID" value="XM_013534011.1"/>
</dbReference>
<dbReference type="RefSeq" id="XP_013389466.1">
    <property type="nucleotide sequence ID" value="XM_013534012.1"/>
</dbReference>
<evidence type="ECO:0000256" key="6">
    <source>
        <dbReference type="PROSITE-ProRule" id="PRU00175"/>
    </source>
</evidence>
<evidence type="ECO:0000313" key="15">
    <source>
        <dbReference type="RefSeq" id="XP_013389463.1"/>
    </source>
</evidence>
<dbReference type="RefSeq" id="XP_013389464.1">
    <property type="nucleotide sequence ID" value="XM_013534010.1"/>
</dbReference>
<dbReference type="Proteomes" id="UP000085678">
    <property type="component" value="Unplaced"/>
</dbReference>
<dbReference type="GO" id="GO:0043027">
    <property type="term" value="F:cysteine-type endopeptidase inhibitor activity involved in apoptotic process"/>
    <property type="evidence" value="ECO:0007669"/>
    <property type="project" value="TreeGrafter"/>
</dbReference>
<evidence type="ECO:0000313" key="18">
    <source>
        <dbReference type="RefSeq" id="XP_013389466.1"/>
    </source>
</evidence>
<feature type="region of interest" description="Disordered" evidence="7">
    <location>
        <begin position="109"/>
        <end position="135"/>
    </location>
</feature>
<evidence type="ECO:0000256" key="4">
    <source>
        <dbReference type="ARBA" id="ARBA00022771"/>
    </source>
</evidence>
<evidence type="ECO:0000256" key="3">
    <source>
        <dbReference type="ARBA" id="ARBA00022723"/>
    </source>
</evidence>
<dbReference type="RefSeq" id="XP_013389462.1">
    <property type="nucleotide sequence ID" value="XM_013534008.1"/>
</dbReference>
<reference evidence="10 11" key="1">
    <citation type="submission" date="2025-04" db="UniProtKB">
        <authorList>
            <consortium name="RefSeq"/>
        </authorList>
    </citation>
    <scope>IDENTIFICATION</scope>
    <source>
        <tissue evidence="10 11">Gonads</tissue>
    </source>
</reference>